<gene>
    <name evidence="1" type="ORF">L6164_011989</name>
</gene>
<organism evidence="1 2">
    <name type="scientific">Bauhinia variegata</name>
    <name type="common">Purple orchid tree</name>
    <name type="synonym">Phanera variegata</name>
    <dbReference type="NCBI Taxonomy" id="167791"/>
    <lineage>
        <taxon>Eukaryota</taxon>
        <taxon>Viridiplantae</taxon>
        <taxon>Streptophyta</taxon>
        <taxon>Embryophyta</taxon>
        <taxon>Tracheophyta</taxon>
        <taxon>Spermatophyta</taxon>
        <taxon>Magnoliopsida</taxon>
        <taxon>eudicotyledons</taxon>
        <taxon>Gunneridae</taxon>
        <taxon>Pentapetalae</taxon>
        <taxon>rosids</taxon>
        <taxon>fabids</taxon>
        <taxon>Fabales</taxon>
        <taxon>Fabaceae</taxon>
        <taxon>Cercidoideae</taxon>
        <taxon>Cercideae</taxon>
        <taxon>Bauhiniinae</taxon>
        <taxon>Bauhinia</taxon>
    </lineage>
</organism>
<accession>A0ACB9P7S6</accession>
<comment type="caution">
    <text evidence="1">The sequence shown here is derived from an EMBL/GenBank/DDBJ whole genome shotgun (WGS) entry which is preliminary data.</text>
</comment>
<dbReference type="EMBL" id="CM039430">
    <property type="protein sequence ID" value="KAI4344800.1"/>
    <property type="molecule type" value="Genomic_DNA"/>
</dbReference>
<proteinExistence type="predicted"/>
<sequence>MLRTKGRGTEDSDDEDDLFGTNDDDEDFNLFSTSKSPTKVDKPRSISDHSLPHRHRLPTIHSREYPSLITRSTFIPKSAGVFTNSGYQKFSGLVNLTGNTEGFFNGSVIVGDNNCIIVRH</sequence>
<dbReference type="Proteomes" id="UP000828941">
    <property type="component" value="Chromosome 5"/>
</dbReference>
<evidence type="ECO:0000313" key="2">
    <source>
        <dbReference type="Proteomes" id="UP000828941"/>
    </source>
</evidence>
<keyword evidence="2" id="KW-1185">Reference proteome</keyword>
<reference evidence="1 2" key="1">
    <citation type="journal article" date="2022" name="DNA Res.">
        <title>Chromosomal-level genome assembly of the orchid tree Bauhinia variegata (Leguminosae; Cercidoideae) supports the allotetraploid origin hypothesis of Bauhinia.</title>
        <authorList>
            <person name="Zhong Y."/>
            <person name="Chen Y."/>
            <person name="Zheng D."/>
            <person name="Pang J."/>
            <person name="Liu Y."/>
            <person name="Luo S."/>
            <person name="Meng S."/>
            <person name="Qian L."/>
            <person name="Wei D."/>
            <person name="Dai S."/>
            <person name="Zhou R."/>
        </authorList>
    </citation>
    <scope>NUCLEOTIDE SEQUENCE [LARGE SCALE GENOMIC DNA]</scope>
    <source>
        <strain evidence="1">BV-YZ2020</strain>
    </source>
</reference>
<name>A0ACB9P7S6_BAUVA</name>
<evidence type="ECO:0000313" key="1">
    <source>
        <dbReference type="EMBL" id="KAI4344800.1"/>
    </source>
</evidence>
<protein>
    <submittedName>
        <fullName evidence="1">Uncharacterized protein</fullName>
    </submittedName>
</protein>